<reference evidence="1 2" key="1">
    <citation type="journal article" date="2018" name="Sci. Rep.">
        <title>Genomic signatures of local adaptation to the degree of environmental predictability in rotifers.</title>
        <authorList>
            <person name="Franch-Gras L."/>
            <person name="Hahn C."/>
            <person name="Garcia-Roger E.M."/>
            <person name="Carmona M.J."/>
            <person name="Serra M."/>
            <person name="Gomez A."/>
        </authorList>
    </citation>
    <scope>NUCLEOTIDE SEQUENCE [LARGE SCALE GENOMIC DNA]</scope>
    <source>
        <strain evidence="1">HYR1</strain>
    </source>
</reference>
<comment type="caution">
    <text evidence="1">The sequence shown here is derived from an EMBL/GenBank/DDBJ whole genome shotgun (WGS) entry which is preliminary data.</text>
</comment>
<dbReference type="EMBL" id="REGN01005842">
    <property type="protein sequence ID" value="RNA11814.1"/>
    <property type="molecule type" value="Genomic_DNA"/>
</dbReference>
<sequence>EVDDTSQHVIDSIESTINRVNLDQNLDKTKKNWSCLDKAKEWRKCITKKKINFNERSEPTSYATRNIDNTKILAFMMNFDIVNLTPPVFRGIKNIGLLSVKVLVEIKQYETKKKFRHQLTNLVTKLTKQIAKFFRS</sequence>
<feature type="non-terminal residue" evidence="1">
    <location>
        <position position="1"/>
    </location>
</feature>
<proteinExistence type="predicted"/>
<organism evidence="1 2">
    <name type="scientific">Brachionus plicatilis</name>
    <name type="common">Marine rotifer</name>
    <name type="synonym">Brachionus muelleri</name>
    <dbReference type="NCBI Taxonomy" id="10195"/>
    <lineage>
        <taxon>Eukaryota</taxon>
        <taxon>Metazoa</taxon>
        <taxon>Spiralia</taxon>
        <taxon>Gnathifera</taxon>
        <taxon>Rotifera</taxon>
        <taxon>Eurotatoria</taxon>
        <taxon>Monogononta</taxon>
        <taxon>Pseudotrocha</taxon>
        <taxon>Ploima</taxon>
        <taxon>Brachionidae</taxon>
        <taxon>Brachionus</taxon>
    </lineage>
</organism>
<name>A0A3M7QL43_BRAPC</name>
<dbReference type="Proteomes" id="UP000276133">
    <property type="component" value="Unassembled WGS sequence"/>
</dbReference>
<keyword evidence="2" id="KW-1185">Reference proteome</keyword>
<accession>A0A3M7QL43</accession>
<protein>
    <submittedName>
        <fullName evidence="1">Uncharacterized protein</fullName>
    </submittedName>
</protein>
<dbReference type="AlphaFoldDB" id="A0A3M7QL43"/>
<gene>
    <name evidence="1" type="ORF">BpHYR1_017510</name>
</gene>
<evidence type="ECO:0000313" key="1">
    <source>
        <dbReference type="EMBL" id="RNA11814.1"/>
    </source>
</evidence>
<evidence type="ECO:0000313" key="2">
    <source>
        <dbReference type="Proteomes" id="UP000276133"/>
    </source>
</evidence>